<comment type="caution">
    <text evidence="1">The sequence shown here is derived from an EMBL/GenBank/DDBJ whole genome shotgun (WGS) entry which is preliminary data.</text>
</comment>
<reference evidence="1" key="1">
    <citation type="submission" date="2021-01" db="EMBL/GenBank/DDBJ databases">
        <authorList>
            <person name="Kaushik A."/>
        </authorList>
    </citation>
    <scope>NUCLEOTIDE SEQUENCE</scope>
    <source>
        <strain evidence="1">AG2-2IIIB</strain>
    </source>
</reference>
<dbReference type="AlphaFoldDB" id="A0A8H3BQS5"/>
<evidence type="ECO:0000313" key="1">
    <source>
        <dbReference type="EMBL" id="CAE6461379.1"/>
    </source>
</evidence>
<gene>
    <name evidence="1" type="ORF">RDB_LOCUS96648</name>
</gene>
<sequence>MDELVTASPSSYEKYLSILFQHITPESLTQFALRSKYTDYFSGGRGFLKANDDPDPDWTRMNLRMDLPWEQYENILSHVAVLRLAGPCALLPKLLRWLVPGSKPLQLALATQDSVDPLSHPALRFNEAGLLSFLSHAQLTRVCGKRTRIKSAIRLLEQSPSIEELSISHTSFNSPQLGRPRSNRWVAQHTHVYGRNDHLP</sequence>
<proteinExistence type="predicted"/>
<dbReference type="Proteomes" id="UP000663843">
    <property type="component" value="Unassembled WGS sequence"/>
</dbReference>
<accession>A0A8H3BQS5</accession>
<evidence type="ECO:0000313" key="2">
    <source>
        <dbReference type="Proteomes" id="UP000663843"/>
    </source>
</evidence>
<name>A0A8H3BQS5_9AGAM</name>
<dbReference type="EMBL" id="CAJMWT010003036">
    <property type="protein sequence ID" value="CAE6461379.1"/>
    <property type="molecule type" value="Genomic_DNA"/>
</dbReference>
<organism evidence="1 2">
    <name type="scientific">Rhizoctonia solani</name>
    <dbReference type="NCBI Taxonomy" id="456999"/>
    <lineage>
        <taxon>Eukaryota</taxon>
        <taxon>Fungi</taxon>
        <taxon>Dikarya</taxon>
        <taxon>Basidiomycota</taxon>
        <taxon>Agaricomycotina</taxon>
        <taxon>Agaricomycetes</taxon>
        <taxon>Cantharellales</taxon>
        <taxon>Ceratobasidiaceae</taxon>
        <taxon>Rhizoctonia</taxon>
    </lineage>
</organism>
<protein>
    <submittedName>
        <fullName evidence="1">Uncharacterized protein</fullName>
    </submittedName>
</protein>